<sequence>MSELMVQASCITFLSQPSEMQILNLVGLQSHIVASPQGNGHVFSSLSREGHKFTCFRLFLPLLGQPCHIRIFI</sequence>
<name>A0A0V0I5R3_SOLCH</name>
<proteinExistence type="predicted"/>
<accession>A0A0V0I5R3</accession>
<evidence type="ECO:0000313" key="1">
    <source>
        <dbReference type="EMBL" id="JAP27905.1"/>
    </source>
</evidence>
<reference evidence="1" key="1">
    <citation type="submission" date="2015-12" db="EMBL/GenBank/DDBJ databases">
        <title>Gene expression during late stages of embryo sac development: a critical building block for successful pollen-pistil interactions.</title>
        <authorList>
            <person name="Liu Y."/>
            <person name="Joly V."/>
            <person name="Sabar M."/>
            <person name="Matton D.P."/>
        </authorList>
    </citation>
    <scope>NUCLEOTIDE SEQUENCE</scope>
</reference>
<organism evidence="1">
    <name type="scientific">Solanum chacoense</name>
    <name type="common">Chaco potato</name>
    <dbReference type="NCBI Taxonomy" id="4108"/>
    <lineage>
        <taxon>Eukaryota</taxon>
        <taxon>Viridiplantae</taxon>
        <taxon>Streptophyta</taxon>
        <taxon>Embryophyta</taxon>
        <taxon>Tracheophyta</taxon>
        <taxon>Spermatophyta</taxon>
        <taxon>Magnoliopsida</taxon>
        <taxon>eudicotyledons</taxon>
        <taxon>Gunneridae</taxon>
        <taxon>Pentapetalae</taxon>
        <taxon>asterids</taxon>
        <taxon>lamiids</taxon>
        <taxon>Solanales</taxon>
        <taxon>Solanaceae</taxon>
        <taxon>Solanoideae</taxon>
        <taxon>Solaneae</taxon>
        <taxon>Solanum</taxon>
    </lineage>
</organism>
<dbReference type="EMBL" id="GEDG01010676">
    <property type="protein sequence ID" value="JAP27905.1"/>
    <property type="molecule type" value="Transcribed_RNA"/>
</dbReference>
<protein>
    <submittedName>
        <fullName evidence="1">Putative ovule protein</fullName>
    </submittedName>
</protein>
<dbReference type="AlphaFoldDB" id="A0A0V0I5R3"/>